<reference evidence="2" key="3">
    <citation type="submission" date="2020-06" db="EMBL/GenBank/DDBJ databases">
        <title>Helianthus annuus Genome sequencing and assembly Release 2.</title>
        <authorList>
            <person name="Gouzy J."/>
            <person name="Langlade N."/>
            <person name="Munos S."/>
        </authorList>
    </citation>
    <scope>NUCLEOTIDE SEQUENCE</scope>
    <source>
        <tissue evidence="2">Leaves</tissue>
    </source>
</reference>
<gene>
    <name evidence="3" type="ORF">HannXRQ_Chr01g0002141</name>
    <name evidence="2" type="ORF">HanXRQr2_Chr07g0297181</name>
</gene>
<reference evidence="3" key="2">
    <citation type="submission" date="2017-02" db="EMBL/GenBank/DDBJ databases">
        <title>Sunflower complete genome.</title>
        <authorList>
            <person name="Langlade N."/>
            <person name="Munos S."/>
        </authorList>
    </citation>
    <scope>NUCLEOTIDE SEQUENCE [LARGE SCALE GENOMIC DNA]</scope>
    <source>
        <tissue evidence="3">Leaves</tissue>
    </source>
</reference>
<name>A0A251VLJ5_HELAN</name>
<evidence type="ECO:0000313" key="4">
    <source>
        <dbReference type="Proteomes" id="UP000215914"/>
    </source>
</evidence>
<evidence type="ECO:0000313" key="2">
    <source>
        <dbReference type="EMBL" id="KAF5798802.1"/>
    </source>
</evidence>
<dbReference type="Proteomes" id="UP000215914">
    <property type="component" value="Chromosome 1"/>
</dbReference>
<dbReference type="AlphaFoldDB" id="A0A251VLJ5"/>
<evidence type="ECO:0000256" key="1">
    <source>
        <dbReference type="SAM" id="MobiDB-lite"/>
    </source>
</evidence>
<accession>A0A251VLJ5</accession>
<keyword evidence="4" id="KW-1185">Reference proteome</keyword>
<sequence>MSVPFTGKHPFLSCVLQHSHTPAPLVTSYNSDNGNSRPPPSGGGVRRRKHILERGERRRRERERRRRERETRHRWRETAAPPSAAGRHRWSGSGGTVPSTFFPTNTAVGQRRQ</sequence>
<protein>
    <submittedName>
        <fullName evidence="3">Uncharacterized protein</fullName>
    </submittedName>
</protein>
<organism evidence="3 4">
    <name type="scientific">Helianthus annuus</name>
    <name type="common">Common sunflower</name>
    <dbReference type="NCBI Taxonomy" id="4232"/>
    <lineage>
        <taxon>Eukaryota</taxon>
        <taxon>Viridiplantae</taxon>
        <taxon>Streptophyta</taxon>
        <taxon>Embryophyta</taxon>
        <taxon>Tracheophyta</taxon>
        <taxon>Spermatophyta</taxon>
        <taxon>Magnoliopsida</taxon>
        <taxon>eudicotyledons</taxon>
        <taxon>Gunneridae</taxon>
        <taxon>Pentapetalae</taxon>
        <taxon>asterids</taxon>
        <taxon>campanulids</taxon>
        <taxon>Asterales</taxon>
        <taxon>Asteraceae</taxon>
        <taxon>Asteroideae</taxon>
        <taxon>Heliantheae alliance</taxon>
        <taxon>Heliantheae</taxon>
        <taxon>Helianthus</taxon>
    </lineage>
</organism>
<dbReference type="EMBL" id="CM007890">
    <property type="protein sequence ID" value="OTG35936.1"/>
    <property type="molecule type" value="Genomic_DNA"/>
</dbReference>
<dbReference type="EMBL" id="MNCJ02000322">
    <property type="protein sequence ID" value="KAF5798802.1"/>
    <property type="molecule type" value="Genomic_DNA"/>
</dbReference>
<feature type="compositionally biased region" description="Polar residues" evidence="1">
    <location>
        <begin position="96"/>
        <end position="113"/>
    </location>
</feature>
<feature type="region of interest" description="Disordered" evidence="1">
    <location>
        <begin position="23"/>
        <end position="113"/>
    </location>
</feature>
<evidence type="ECO:0000313" key="3">
    <source>
        <dbReference type="EMBL" id="OTG35936.1"/>
    </source>
</evidence>
<dbReference type="InParanoid" id="A0A251VLJ5"/>
<dbReference type="Gramene" id="mRNA:HanXRQr2_Chr07g0297181">
    <property type="protein sequence ID" value="mRNA:HanXRQr2_Chr07g0297181"/>
    <property type="gene ID" value="HanXRQr2_Chr07g0297181"/>
</dbReference>
<proteinExistence type="predicted"/>
<reference evidence="2 4" key="1">
    <citation type="journal article" date="2017" name="Nature">
        <title>The sunflower genome provides insights into oil metabolism, flowering and Asterid evolution.</title>
        <authorList>
            <person name="Badouin H."/>
            <person name="Gouzy J."/>
            <person name="Grassa C.J."/>
            <person name="Murat F."/>
            <person name="Staton S.E."/>
            <person name="Cottret L."/>
            <person name="Lelandais-Briere C."/>
            <person name="Owens G.L."/>
            <person name="Carrere S."/>
            <person name="Mayjonade B."/>
            <person name="Legrand L."/>
            <person name="Gill N."/>
            <person name="Kane N.C."/>
            <person name="Bowers J.E."/>
            <person name="Hubner S."/>
            <person name="Bellec A."/>
            <person name="Berard A."/>
            <person name="Berges H."/>
            <person name="Blanchet N."/>
            <person name="Boniface M.C."/>
            <person name="Brunel D."/>
            <person name="Catrice O."/>
            <person name="Chaidir N."/>
            <person name="Claudel C."/>
            <person name="Donnadieu C."/>
            <person name="Faraut T."/>
            <person name="Fievet G."/>
            <person name="Helmstetter N."/>
            <person name="King M."/>
            <person name="Knapp S.J."/>
            <person name="Lai Z."/>
            <person name="Le Paslier M.C."/>
            <person name="Lippi Y."/>
            <person name="Lorenzon L."/>
            <person name="Mandel J.R."/>
            <person name="Marage G."/>
            <person name="Marchand G."/>
            <person name="Marquand E."/>
            <person name="Bret-Mestries E."/>
            <person name="Morien E."/>
            <person name="Nambeesan S."/>
            <person name="Nguyen T."/>
            <person name="Pegot-Espagnet P."/>
            <person name="Pouilly N."/>
            <person name="Raftis F."/>
            <person name="Sallet E."/>
            <person name="Schiex T."/>
            <person name="Thomas J."/>
            <person name="Vandecasteele C."/>
            <person name="Vares D."/>
            <person name="Vear F."/>
            <person name="Vautrin S."/>
            <person name="Crespi M."/>
            <person name="Mangin B."/>
            <person name="Burke J.M."/>
            <person name="Salse J."/>
            <person name="Munos S."/>
            <person name="Vincourt P."/>
            <person name="Rieseberg L.H."/>
            <person name="Langlade N.B."/>
        </authorList>
    </citation>
    <scope>NUCLEOTIDE SEQUENCE [LARGE SCALE GENOMIC DNA]</scope>
    <source>
        <strain evidence="4">cv. SF193</strain>
        <tissue evidence="2">Leaves</tissue>
    </source>
</reference>
<feature type="compositionally biased region" description="Basic residues" evidence="1">
    <location>
        <begin position="59"/>
        <end position="75"/>
    </location>
</feature>